<dbReference type="GO" id="GO:0000030">
    <property type="term" value="F:mannosyltransferase activity"/>
    <property type="evidence" value="ECO:0007669"/>
    <property type="project" value="TreeGrafter"/>
</dbReference>
<proteinExistence type="predicted"/>
<dbReference type="AlphaFoldDB" id="A0A1Y5RCI3"/>
<dbReference type="Gene3D" id="1.25.40.10">
    <property type="entry name" value="Tetratricopeptide repeat domain"/>
    <property type="match status" value="2"/>
</dbReference>
<dbReference type="InterPro" id="IPR011990">
    <property type="entry name" value="TPR-like_helical_dom_sf"/>
</dbReference>
<gene>
    <name evidence="2" type="ORF">PSA7680_00290</name>
</gene>
<dbReference type="Pfam" id="PF13432">
    <property type="entry name" value="TPR_16"/>
    <property type="match status" value="1"/>
</dbReference>
<organism evidence="2 3">
    <name type="scientific">Pseudoruegeria aquimaris</name>
    <dbReference type="NCBI Taxonomy" id="393663"/>
    <lineage>
        <taxon>Bacteria</taxon>
        <taxon>Pseudomonadati</taxon>
        <taxon>Pseudomonadota</taxon>
        <taxon>Alphaproteobacteria</taxon>
        <taxon>Rhodobacterales</taxon>
        <taxon>Roseobacteraceae</taxon>
        <taxon>Pseudoruegeria</taxon>
    </lineage>
</organism>
<keyword evidence="3" id="KW-1185">Reference proteome</keyword>
<dbReference type="Proteomes" id="UP000193409">
    <property type="component" value="Unassembled WGS sequence"/>
</dbReference>
<dbReference type="GO" id="GO:0051999">
    <property type="term" value="P:mannosyl-inositol phosphorylceramide biosynthetic process"/>
    <property type="evidence" value="ECO:0007669"/>
    <property type="project" value="TreeGrafter"/>
</dbReference>
<dbReference type="GO" id="GO:0016020">
    <property type="term" value="C:membrane"/>
    <property type="evidence" value="ECO:0007669"/>
    <property type="project" value="GOC"/>
</dbReference>
<name>A0A1Y5RCI3_9RHOB</name>
<dbReference type="SUPFAM" id="SSF53448">
    <property type="entry name" value="Nucleotide-diphospho-sugar transferases"/>
    <property type="match status" value="1"/>
</dbReference>
<dbReference type="Pfam" id="PF04488">
    <property type="entry name" value="Gly_transf_sug"/>
    <property type="match status" value="1"/>
</dbReference>
<protein>
    <submittedName>
        <fullName evidence="2">Uncharacterized protein</fullName>
    </submittedName>
</protein>
<dbReference type="Gene3D" id="3.90.550.20">
    <property type="match status" value="1"/>
</dbReference>
<evidence type="ECO:0000313" key="2">
    <source>
        <dbReference type="EMBL" id="SLN14111.1"/>
    </source>
</evidence>
<reference evidence="2 3" key="1">
    <citation type="submission" date="2017-03" db="EMBL/GenBank/DDBJ databases">
        <authorList>
            <person name="Afonso C.L."/>
            <person name="Miller P.J."/>
            <person name="Scott M.A."/>
            <person name="Spackman E."/>
            <person name="Goraichik I."/>
            <person name="Dimitrov K.M."/>
            <person name="Suarez D.L."/>
            <person name="Swayne D.E."/>
        </authorList>
    </citation>
    <scope>NUCLEOTIDE SEQUENCE [LARGE SCALE GENOMIC DNA]</scope>
    <source>
        <strain evidence="2 3">CECT 7680</strain>
    </source>
</reference>
<evidence type="ECO:0000256" key="1">
    <source>
        <dbReference type="ARBA" id="ARBA00022679"/>
    </source>
</evidence>
<dbReference type="EMBL" id="FWFQ01000002">
    <property type="protein sequence ID" value="SLN14111.1"/>
    <property type="molecule type" value="Genomic_DNA"/>
</dbReference>
<dbReference type="PANTHER" id="PTHR32385:SF15">
    <property type="entry name" value="INOSITOL PHOSPHOCERAMIDE MANNOSYLTRANSFERASE 1"/>
    <property type="match status" value="1"/>
</dbReference>
<dbReference type="SUPFAM" id="SSF48452">
    <property type="entry name" value="TPR-like"/>
    <property type="match status" value="1"/>
</dbReference>
<dbReference type="InterPro" id="IPR007577">
    <property type="entry name" value="GlycoTrfase_DXD_sugar-bd_CS"/>
</dbReference>
<evidence type="ECO:0000313" key="3">
    <source>
        <dbReference type="Proteomes" id="UP000193409"/>
    </source>
</evidence>
<accession>A0A1Y5RCI3</accession>
<dbReference type="PANTHER" id="PTHR32385">
    <property type="entry name" value="MANNOSYL PHOSPHORYLINOSITOL CERAMIDE SYNTHASE"/>
    <property type="match status" value="1"/>
</dbReference>
<dbReference type="Pfam" id="PF14559">
    <property type="entry name" value="TPR_19"/>
    <property type="match status" value="2"/>
</dbReference>
<sequence>MAELTPPLLAAAAVLETRRLAEKDAPVRSGVAQALNGVGLAKARAAVAREADDLPDAESDWQTRLRRGLRRAGRAAIACGAPVKTRLGLAKALNALGEDRLVMRLHRSVLEVEPGNSWSRLGLLDRLIAAGGFEEAQALIARAPAPLSGSPELAMRQAALLRRSGDLTAAAAALEGLLHSGGAPAAARERLARLLIESQRFAEAERVLEAGLGALPDNLPLWLLRVDLALQAADAAQAARHLARAEAACGPCRELKLKACRAGLRGPDWHAAFATLEKLRAAGAFEADIEREYALGLMRLGRFREAAACFETQMARDPEAVSVHVNLVDAWAGAGEVEAALRAAERAAARFPAEHKVQMRHHWALVQAGREEAAAQTLARIADRFPALPAVRLAQARHALEAGRAGESERLCAQVLEGAPLHLNALLGLEKALSRQGRMQEARTRLAAAVQTAAEPGTGGALAVLRLRLCELALDAGEPEQAVAWLEGFARSMEGAAGEALGRAFRLALALDRPDLAAAALDGLLRAPVVSRAAAGPVVRSVAALSDPALAGSLAQALSARMPAPERKGFATEVTTWLDGPIEALRQSRRTMPVAGSRRDTAQRARLLIGAGQRCLAQRYLRACVRAWPGHAEFGVMLAETSLRIGDLAGARAAIQSLTGRVPQERLHALRAQLLLREGDPRAAQREAAAAAAVAPSPGAFTEALRIALARGDLPAAETFAAAWRQTLGAQSLAQAHFQSSLLGAQLNELRIAKGHPAQERYTTFVHPARGVVARWMERRGGRPFDGEAEIPRRIWQFWDAPTPPPDVAAVMEAFREEGFAYERLTQATAMEFLKAQFGPLHLRAFRLAEKGAEAADFLRLCVLLKHGGLYADADDRRVGPLAPLLAGRSGCILFREPHGALANNVIIASPGHPVLHLAVEMAMRSLLARERDNTWARTGPGLLTRATATALRHEREALRQAGLCILPESALAPHIGTHLALPYKSTSAYWNWSGARALPEAVRAVLDWLAPGGGQGVSRIA</sequence>
<dbReference type="InterPro" id="IPR051706">
    <property type="entry name" value="Glycosyltransferase_domain"/>
</dbReference>
<keyword evidence="1" id="KW-0808">Transferase</keyword>
<dbReference type="InterPro" id="IPR029044">
    <property type="entry name" value="Nucleotide-diphossugar_trans"/>
</dbReference>